<evidence type="ECO:0000256" key="2">
    <source>
        <dbReference type="ARBA" id="ARBA00022729"/>
    </source>
</evidence>
<organism evidence="5 7">
    <name type="scientific">Chlamydia suis</name>
    <dbReference type="NCBI Taxonomy" id="83559"/>
    <lineage>
        <taxon>Bacteria</taxon>
        <taxon>Pseudomonadati</taxon>
        <taxon>Chlamydiota</taxon>
        <taxon>Chlamydiia</taxon>
        <taxon>Chlamydiales</taxon>
        <taxon>Chlamydiaceae</taxon>
        <taxon>Chlamydia/Chlamydophila group</taxon>
        <taxon>Chlamydia</taxon>
    </lineage>
</organism>
<comment type="similarity">
    <text evidence="1">Belongs to the Skp family.</text>
</comment>
<dbReference type="AlphaFoldDB" id="A0AAQ0EMZ1"/>
<dbReference type="PANTHER" id="PTHR35089:SF1">
    <property type="entry name" value="CHAPERONE PROTEIN SKP"/>
    <property type="match status" value="1"/>
</dbReference>
<gene>
    <name evidence="4" type="primary">ompH</name>
    <name evidence="4" type="ORF">Chls_557</name>
    <name evidence="5" type="ORF">INQ84_03905</name>
</gene>
<evidence type="ECO:0000256" key="3">
    <source>
        <dbReference type="SAM" id="SignalP"/>
    </source>
</evidence>
<evidence type="ECO:0000313" key="6">
    <source>
        <dbReference type="Proteomes" id="UP000512184"/>
    </source>
</evidence>
<evidence type="ECO:0000313" key="5">
    <source>
        <dbReference type="EMBL" id="QYC74226.1"/>
    </source>
</evidence>
<dbReference type="EMBL" id="CP035278">
    <property type="protein sequence ID" value="QHP83432.1"/>
    <property type="molecule type" value="Genomic_DNA"/>
</dbReference>
<reference evidence="4 6" key="1">
    <citation type="submission" date="2019-01" db="EMBL/GenBank/DDBJ databases">
        <title>Whole genome sequencing and annotation enables comparative genome analysis that reveals unique features of the Chlamydia suis R19 Genome.</title>
        <authorList>
            <person name="Dimond Z.E."/>
        </authorList>
    </citation>
    <scope>NUCLEOTIDE SEQUENCE [LARGE SCALE GENOMIC DNA]</scope>
    <source>
        <strain evidence="4 6">R19</strain>
    </source>
</reference>
<dbReference type="InterPro" id="IPR024930">
    <property type="entry name" value="Skp_dom_sf"/>
</dbReference>
<dbReference type="GO" id="GO:0050821">
    <property type="term" value="P:protein stabilization"/>
    <property type="evidence" value="ECO:0007669"/>
    <property type="project" value="TreeGrafter"/>
</dbReference>
<protein>
    <submittedName>
        <fullName evidence="5">OmpH family outer membrane protein</fullName>
    </submittedName>
    <submittedName>
        <fullName evidence="4">Outer membrane protein H</fullName>
    </submittedName>
</protein>
<sequence>MKKFLLFISLSLVSSPTFAASSTSTIGIVNLRRCLEESALGKKESAEFEKMKKQFSNSMGKMEEELSSIYSKLQDDDYMEGLSESAATELRKKFEELSAEYNTAQGQYYQILNQSNLKRMQKIMEEVKKASEIVRVQEGLSALLNEDVVLAVDASADKTDDIIKILDDSFQNN</sequence>
<dbReference type="GO" id="GO:0005829">
    <property type="term" value="C:cytosol"/>
    <property type="evidence" value="ECO:0007669"/>
    <property type="project" value="TreeGrafter"/>
</dbReference>
<dbReference type="Proteomes" id="UP000825134">
    <property type="component" value="Chromosome"/>
</dbReference>
<feature type="signal peptide" evidence="3">
    <location>
        <begin position="1"/>
        <end position="19"/>
    </location>
</feature>
<reference evidence="5" key="2">
    <citation type="journal article" date="2021" name="Front. Microbiol.">
        <title>Generation of Tetracycline and Rifamycin Resistant Chlamydia Suis Recombinants.</title>
        <authorList>
            <person name="Marti H."/>
            <person name="Bommana S."/>
            <person name="Read T.D."/>
            <person name="Pesch T."/>
            <person name="Prahauser B."/>
            <person name="Dean D."/>
            <person name="Borel N."/>
        </authorList>
    </citation>
    <scope>NUCLEOTIDE SEQUENCE</scope>
    <source>
        <strain evidence="5">208.1</strain>
    </source>
</reference>
<evidence type="ECO:0000313" key="4">
    <source>
        <dbReference type="EMBL" id="QHP83432.1"/>
    </source>
</evidence>
<dbReference type="EMBL" id="CP063185">
    <property type="protein sequence ID" value="QYC74226.1"/>
    <property type="molecule type" value="Genomic_DNA"/>
</dbReference>
<dbReference type="SUPFAM" id="SSF111384">
    <property type="entry name" value="OmpH-like"/>
    <property type="match status" value="1"/>
</dbReference>
<dbReference type="Gene3D" id="3.30.910.20">
    <property type="entry name" value="Skp domain"/>
    <property type="match status" value="1"/>
</dbReference>
<dbReference type="InterPro" id="IPR005632">
    <property type="entry name" value="Chaperone_Skp"/>
</dbReference>
<accession>A0AAQ0EMZ1</accession>
<dbReference type="PANTHER" id="PTHR35089">
    <property type="entry name" value="CHAPERONE PROTEIN SKP"/>
    <property type="match status" value="1"/>
</dbReference>
<dbReference type="Proteomes" id="UP000512184">
    <property type="component" value="Chromosome"/>
</dbReference>
<dbReference type="RefSeq" id="WP_080122140.1">
    <property type="nucleotide sequence ID" value="NZ_CP035278.1"/>
</dbReference>
<dbReference type="SMART" id="SM00935">
    <property type="entry name" value="OmpH"/>
    <property type="match status" value="1"/>
</dbReference>
<evidence type="ECO:0000256" key="1">
    <source>
        <dbReference type="ARBA" id="ARBA00009091"/>
    </source>
</evidence>
<proteinExistence type="inferred from homology"/>
<keyword evidence="2 3" id="KW-0732">Signal</keyword>
<evidence type="ECO:0000313" key="7">
    <source>
        <dbReference type="Proteomes" id="UP000825134"/>
    </source>
</evidence>
<dbReference type="GO" id="GO:0051082">
    <property type="term" value="F:unfolded protein binding"/>
    <property type="evidence" value="ECO:0007669"/>
    <property type="project" value="InterPro"/>
</dbReference>
<dbReference type="Pfam" id="PF03938">
    <property type="entry name" value="OmpH"/>
    <property type="match status" value="1"/>
</dbReference>
<keyword evidence="6" id="KW-1185">Reference proteome</keyword>
<feature type="chain" id="PRO_5043046845" evidence="3">
    <location>
        <begin position="20"/>
        <end position="173"/>
    </location>
</feature>
<name>A0AAQ0EMZ1_9CHLA</name>